<organism evidence="1 2">
    <name type="scientific">Paenibacillus dendrobii</name>
    <dbReference type="NCBI Taxonomy" id="2691084"/>
    <lineage>
        <taxon>Bacteria</taxon>
        <taxon>Bacillati</taxon>
        <taxon>Bacillota</taxon>
        <taxon>Bacilli</taxon>
        <taxon>Bacillales</taxon>
        <taxon>Paenibacillaceae</taxon>
        <taxon>Paenibacillus</taxon>
    </lineage>
</organism>
<dbReference type="EMBL" id="WUBI01000001">
    <property type="protein sequence ID" value="MWV43741.1"/>
    <property type="molecule type" value="Genomic_DNA"/>
</dbReference>
<name>A0A7X3II27_9BACL</name>
<proteinExistence type="predicted"/>
<reference evidence="1 2" key="1">
    <citation type="submission" date="2019-12" db="EMBL/GenBank/DDBJ databases">
        <title>Paenibacillus sp. nov., an endophytic bacterium isolated from the stem of Dendrobium.</title>
        <authorList>
            <person name="Zhao R."/>
        </authorList>
    </citation>
    <scope>NUCLEOTIDE SEQUENCE [LARGE SCALE GENOMIC DNA]</scope>
    <source>
        <strain evidence="1 2">HJL G12</strain>
    </source>
</reference>
<evidence type="ECO:0000313" key="2">
    <source>
        <dbReference type="Proteomes" id="UP000460318"/>
    </source>
</evidence>
<comment type="caution">
    <text evidence="1">The sequence shown here is derived from an EMBL/GenBank/DDBJ whole genome shotgun (WGS) entry which is preliminary data.</text>
</comment>
<accession>A0A7X3II27</accession>
<sequence>MRTWRDVVLEYAAMSKLVEHTANAAWQSYMSDLLLPWENGETAKRIPEAYCFVSS</sequence>
<protein>
    <submittedName>
        <fullName evidence="1">Uncharacterized protein</fullName>
    </submittedName>
</protein>
<dbReference type="AlphaFoldDB" id="A0A7X3II27"/>
<gene>
    <name evidence="1" type="ORF">GRF59_08830</name>
</gene>
<dbReference type="Proteomes" id="UP000460318">
    <property type="component" value="Unassembled WGS sequence"/>
</dbReference>
<keyword evidence="2" id="KW-1185">Reference proteome</keyword>
<dbReference type="RefSeq" id="WP_160497215.1">
    <property type="nucleotide sequence ID" value="NZ_WUBI01000001.1"/>
</dbReference>
<evidence type="ECO:0000313" key="1">
    <source>
        <dbReference type="EMBL" id="MWV43741.1"/>
    </source>
</evidence>